<evidence type="ECO:0000256" key="4">
    <source>
        <dbReference type="ARBA" id="ARBA00004673"/>
    </source>
</evidence>
<evidence type="ECO:0000256" key="9">
    <source>
        <dbReference type="ARBA" id="ARBA00022660"/>
    </source>
</evidence>
<dbReference type="GO" id="GO:0020037">
    <property type="term" value="F:heme binding"/>
    <property type="evidence" value="ECO:0007669"/>
    <property type="project" value="UniProtKB-UniRule"/>
</dbReference>
<evidence type="ECO:0000256" key="14">
    <source>
        <dbReference type="ARBA" id="ARBA00022989"/>
    </source>
</evidence>
<reference evidence="23 24" key="1">
    <citation type="journal article" date="2013" name="Genome Announc.">
        <title>Genome Sequence of Staphylococcus massiliensis Strain S46, Isolated from the Surface of Healthy Human Skin.</title>
        <authorList>
            <person name="Srivastav R."/>
            <person name="Singh A."/>
            <person name="Jangir P.K."/>
            <person name="Kumari C."/>
            <person name="Muduli S."/>
            <person name="Sharma R."/>
        </authorList>
    </citation>
    <scope>NUCLEOTIDE SEQUENCE [LARGE SCALE GENOMIC DNA]</scope>
    <source>
        <strain evidence="23 24">S46</strain>
    </source>
</reference>
<keyword evidence="10 20" id="KW-0812">Transmembrane</keyword>
<evidence type="ECO:0000313" key="23">
    <source>
        <dbReference type="EMBL" id="EKU47765.1"/>
    </source>
</evidence>
<dbReference type="PANTHER" id="PTHR10422:SF35">
    <property type="entry name" value="CYTOCHROME BO(3) UBIQUINOL OXIDASE SUBUNIT 1"/>
    <property type="match status" value="1"/>
</dbReference>
<evidence type="ECO:0000313" key="24">
    <source>
        <dbReference type="Proteomes" id="UP000009885"/>
    </source>
</evidence>
<evidence type="ECO:0000256" key="18">
    <source>
        <dbReference type="ARBA" id="ARBA00023065"/>
    </source>
</evidence>
<dbReference type="PANTHER" id="PTHR10422">
    <property type="entry name" value="CYTOCHROME C OXIDASE SUBUNIT 1"/>
    <property type="match status" value="1"/>
</dbReference>
<evidence type="ECO:0000256" key="21">
    <source>
        <dbReference type="RuleBase" id="RU367144"/>
    </source>
</evidence>
<evidence type="ECO:0000256" key="19">
    <source>
        <dbReference type="ARBA" id="ARBA00023136"/>
    </source>
</evidence>
<comment type="cofactor">
    <cofactor evidence="21">
        <name>Cu cation</name>
        <dbReference type="ChEBI" id="CHEBI:23378"/>
    </cofactor>
    <text evidence="21">Binds a copper B center.</text>
</comment>
<evidence type="ECO:0000259" key="22">
    <source>
        <dbReference type="PROSITE" id="PS50855"/>
    </source>
</evidence>
<dbReference type="InterPro" id="IPR023615">
    <property type="entry name" value="Cyt_c_Oxase_su1_BS"/>
</dbReference>
<evidence type="ECO:0000256" key="8">
    <source>
        <dbReference type="ARBA" id="ARBA00022617"/>
    </source>
</evidence>
<dbReference type="EC" id="1.10.3.-" evidence="21"/>
<feature type="transmembrane region" description="Helical" evidence="21">
    <location>
        <begin position="450"/>
        <end position="471"/>
    </location>
</feature>
<dbReference type="PRINTS" id="PR01165">
    <property type="entry name" value="CYCOXIDASEI"/>
</dbReference>
<dbReference type="GO" id="GO:0022904">
    <property type="term" value="P:respiratory electron transport chain"/>
    <property type="evidence" value="ECO:0007669"/>
    <property type="project" value="TreeGrafter"/>
</dbReference>
<feature type="transmembrane region" description="Helical" evidence="21">
    <location>
        <begin position="61"/>
        <end position="81"/>
    </location>
</feature>
<keyword evidence="6 20" id="KW-0813">Transport</keyword>
<comment type="caution">
    <text evidence="23">The sequence shown here is derived from an EMBL/GenBank/DDBJ whole genome shotgun (WGS) entry which is preliminary data.</text>
</comment>
<organism evidence="23 24">
    <name type="scientific">Staphylococcus massiliensis S46</name>
    <dbReference type="NCBI Taxonomy" id="1229783"/>
    <lineage>
        <taxon>Bacteria</taxon>
        <taxon>Bacillati</taxon>
        <taxon>Bacillota</taxon>
        <taxon>Bacilli</taxon>
        <taxon>Bacillales</taxon>
        <taxon>Staphylococcaceae</taxon>
        <taxon>Staphylococcus</taxon>
    </lineage>
</organism>
<keyword evidence="13 20" id="KW-0249">Electron transport</keyword>
<dbReference type="GO" id="GO:0016682">
    <property type="term" value="F:oxidoreductase activity, acting on diphenols and related substances as donors, oxygen as acceptor"/>
    <property type="evidence" value="ECO:0007669"/>
    <property type="project" value="UniProtKB-UniRule"/>
</dbReference>
<feature type="transmembrane region" description="Helical" evidence="21">
    <location>
        <begin position="145"/>
        <end position="167"/>
    </location>
</feature>
<evidence type="ECO:0000256" key="16">
    <source>
        <dbReference type="ARBA" id="ARBA00023004"/>
    </source>
</evidence>
<keyword evidence="14 21" id="KW-1133">Transmembrane helix</keyword>
<dbReference type="GO" id="GO:0004129">
    <property type="term" value="F:cytochrome-c oxidase activity"/>
    <property type="evidence" value="ECO:0007669"/>
    <property type="project" value="UniProtKB-UniRule"/>
</dbReference>
<dbReference type="Gene3D" id="1.20.210.10">
    <property type="entry name" value="Cytochrome c oxidase-like, subunit I domain"/>
    <property type="match status" value="1"/>
</dbReference>
<evidence type="ECO:0000256" key="1">
    <source>
        <dbReference type="ARBA" id="ARBA00000725"/>
    </source>
</evidence>
<dbReference type="PROSITE" id="PS50855">
    <property type="entry name" value="COX1"/>
    <property type="match status" value="1"/>
</dbReference>
<evidence type="ECO:0000256" key="15">
    <source>
        <dbReference type="ARBA" id="ARBA00023002"/>
    </source>
</evidence>
<dbReference type="eggNOG" id="COG0843">
    <property type="taxonomic scope" value="Bacteria"/>
</dbReference>
<feature type="transmembrane region" description="Helical" evidence="21">
    <location>
        <begin position="187"/>
        <end position="213"/>
    </location>
</feature>
<protein>
    <recommendedName>
        <fullName evidence="21">Quinol oxidase subunit 1</fullName>
        <ecNumber evidence="21">1.10.3.-</ecNumber>
    </recommendedName>
</protein>
<feature type="transmembrane region" description="Helical" evidence="21">
    <location>
        <begin position="315"/>
        <end position="334"/>
    </location>
</feature>
<accession>K9B1X5</accession>
<dbReference type="PATRIC" id="fig|1229783.3.peg.1407"/>
<dbReference type="InterPro" id="IPR000883">
    <property type="entry name" value="Cyt_C_Oxase_1"/>
</dbReference>
<gene>
    <name evidence="23" type="ORF">C273_06972</name>
</gene>
<evidence type="ECO:0000256" key="17">
    <source>
        <dbReference type="ARBA" id="ARBA00023008"/>
    </source>
</evidence>
<feature type="transmembrane region" description="Helical" evidence="21">
    <location>
        <begin position="380"/>
        <end position="402"/>
    </location>
</feature>
<evidence type="ECO:0000256" key="10">
    <source>
        <dbReference type="ARBA" id="ARBA00022692"/>
    </source>
</evidence>
<comment type="pathway">
    <text evidence="4 21">Energy metabolism; oxidative phosphorylation.</text>
</comment>
<dbReference type="UniPathway" id="UPA00705"/>
<proteinExistence type="inferred from homology"/>
<dbReference type="Pfam" id="PF00115">
    <property type="entry name" value="COX1"/>
    <property type="match status" value="1"/>
</dbReference>
<dbReference type="GO" id="GO:0006119">
    <property type="term" value="P:oxidative phosphorylation"/>
    <property type="evidence" value="ECO:0007669"/>
    <property type="project" value="UniProtKB-UniPathway"/>
</dbReference>
<comment type="catalytic activity">
    <reaction evidence="1 21">
        <text>2 a quinol + O2 = 2 a quinone + 2 H2O</text>
        <dbReference type="Rhea" id="RHEA:55376"/>
        <dbReference type="ChEBI" id="CHEBI:15377"/>
        <dbReference type="ChEBI" id="CHEBI:15379"/>
        <dbReference type="ChEBI" id="CHEBI:24646"/>
        <dbReference type="ChEBI" id="CHEBI:132124"/>
    </reaction>
</comment>
<dbReference type="GO" id="GO:0015990">
    <property type="term" value="P:electron transport coupled proton transport"/>
    <property type="evidence" value="ECO:0007669"/>
    <property type="project" value="TreeGrafter"/>
</dbReference>
<keyword evidence="17 21" id="KW-0186">Copper</keyword>
<evidence type="ECO:0000256" key="7">
    <source>
        <dbReference type="ARBA" id="ARBA00022475"/>
    </source>
</evidence>
<dbReference type="InterPro" id="IPR036927">
    <property type="entry name" value="Cyt_c_oxase-like_su1_sf"/>
</dbReference>
<feature type="transmembrane region" description="Helical" evidence="21">
    <location>
        <begin position="101"/>
        <end position="125"/>
    </location>
</feature>
<keyword evidence="16 21" id="KW-0408">Iron</keyword>
<feature type="domain" description="Cytochrome oxidase subunit I profile" evidence="22">
    <location>
        <begin position="41"/>
        <end position="559"/>
    </location>
</feature>
<keyword evidence="18 21" id="KW-0406">Ion transport</keyword>
<keyword evidence="15 21" id="KW-0560">Oxidoreductase</keyword>
<keyword evidence="8 20" id="KW-0349">Heme</keyword>
<evidence type="ECO:0000256" key="2">
    <source>
        <dbReference type="ARBA" id="ARBA00003308"/>
    </source>
</evidence>
<evidence type="ECO:0000256" key="6">
    <source>
        <dbReference type="ARBA" id="ARBA00022448"/>
    </source>
</evidence>
<evidence type="ECO:0000256" key="12">
    <source>
        <dbReference type="ARBA" id="ARBA00022781"/>
    </source>
</evidence>
<feature type="transmembrane region" description="Helical" evidence="21">
    <location>
        <begin position="20"/>
        <end position="40"/>
    </location>
</feature>
<comment type="function">
    <text evidence="2 21">Catalyzes quinol oxidation with the concomitant reduction of oxygen to water.</text>
</comment>
<keyword evidence="9 20" id="KW-0679">Respiratory chain</keyword>
<dbReference type="InterPro" id="IPR023616">
    <property type="entry name" value="Cyt_c_oxase-like_su1_dom"/>
</dbReference>
<feature type="transmembrane region" description="Helical" evidence="21">
    <location>
        <begin position="614"/>
        <end position="630"/>
    </location>
</feature>
<evidence type="ECO:0000256" key="3">
    <source>
        <dbReference type="ARBA" id="ARBA00004651"/>
    </source>
</evidence>
<dbReference type="EMBL" id="AMSQ01000009">
    <property type="protein sequence ID" value="EKU47765.1"/>
    <property type="molecule type" value="Genomic_DNA"/>
</dbReference>
<feature type="transmembrane region" description="Helical" evidence="21">
    <location>
        <begin position="491"/>
        <end position="517"/>
    </location>
</feature>
<evidence type="ECO:0000256" key="5">
    <source>
        <dbReference type="ARBA" id="ARBA00009578"/>
    </source>
</evidence>
<evidence type="ECO:0000256" key="20">
    <source>
        <dbReference type="RuleBase" id="RU000370"/>
    </source>
</evidence>
<dbReference type="GO" id="GO:0098803">
    <property type="term" value="C:respiratory chain complex"/>
    <property type="evidence" value="ECO:0007669"/>
    <property type="project" value="UniProtKB-UniRule"/>
</dbReference>
<evidence type="ECO:0000256" key="11">
    <source>
        <dbReference type="ARBA" id="ARBA00022723"/>
    </source>
</evidence>
<dbReference type="AlphaFoldDB" id="K9B1X5"/>
<dbReference type="STRING" id="1229783.C273_06972"/>
<feature type="transmembrane region" description="Helical" evidence="21">
    <location>
        <begin position="225"/>
        <end position="251"/>
    </location>
</feature>
<feature type="transmembrane region" description="Helical" evidence="21">
    <location>
        <begin position="414"/>
        <end position="438"/>
    </location>
</feature>
<sequence length="664" mass="75806">MNWINFPFHELLVQGNWMITLAQISAPFMVLGVLAVITYFKLWKFLYKEWFTSVDHKKIGFMYLVCAILMFVRGGIDALLLRTQLTIPDNKFLESNHYNEIFTTHGVIMIIFMAMPFVIGLMNVIVPLQIGARDVAFPVMNNISFWLFVSGMLLFNLSFIIGGSPAAGWTNYAPLAGEFSPGPGVNYYLIAIQIAGIGTLMTGINFFVTILKLKTKTMRFMEMPMFTVTTFVTALIIILAFPPLTIALALMTVDRIFGSTFFTVAEGGMPMLWANFFWVWGHPEVYILILPAFGIFSEIIPTFARKRLFGHHSMIWATAGIAFLSFLVWVHHFFTMGNGALVNSVFSITTMLISVPTGVKIFNWLFTLHKGRISFESPMLFSLAFIPNFVIGGVTGVMLAMASADYQYHNTYFLVAHFHNVIVAGVVFACLAALIFWYPKMMGYKLQEKLNKWCFWFFMIGYNVTFVPQYVLGLDGMPRRLYTYSNADGWFILNLISTIGAIIMTIGFLFLVANIVWSHFKSPREATGDNWYGLGRTLEWSTASAKPPHYNFAVTPDWDDYDTFVDMKAKGRHFLDNKNYGEIHMPNNTHVGFWMSIFFTIAGFFLVFETILPAILGLIGVFATMIYRSFEDEHGYHIPEHEVRQTEERLRNERIKEREAMSHE</sequence>
<dbReference type="Proteomes" id="UP000009885">
    <property type="component" value="Unassembled WGS sequence"/>
</dbReference>
<keyword evidence="24" id="KW-1185">Reference proteome</keyword>
<dbReference type="CDD" id="cd01662">
    <property type="entry name" value="Ubiquinol_Oxidase_I"/>
    <property type="match status" value="1"/>
</dbReference>
<keyword evidence="19 21" id="KW-0472">Membrane</keyword>
<dbReference type="GO" id="GO:0005886">
    <property type="term" value="C:plasma membrane"/>
    <property type="evidence" value="ECO:0007669"/>
    <property type="project" value="UniProtKB-SubCell"/>
</dbReference>
<keyword evidence="12 21" id="KW-0375">Hydrogen ion transport</keyword>
<dbReference type="InterPro" id="IPR014233">
    <property type="entry name" value="QoxB"/>
</dbReference>
<dbReference type="NCBIfam" id="TIGR02882">
    <property type="entry name" value="QoxB"/>
    <property type="match status" value="1"/>
</dbReference>
<dbReference type="GO" id="GO:0005507">
    <property type="term" value="F:copper ion binding"/>
    <property type="evidence" value="ECO:0007669"/>
    <property type="project" value="UniProtKB-UniRule"/>
</dbReference>
<keyword evidence="7 21" id="KW-1003">Cell membrane</keyword>
<dbReference type="SUPFAM" id="SSF81442">
    <property type="entry name" value="Cytochrome c oxidase subunit I-like"/>
    <property type="match status" value="1"/>
</dbReference>
<comment type="similarity">
    <text evidence="5 20">Belongs to the heme-copper respiratory oxidase family.</text>
</comment>
<dbReference type="PROSITE" id="PS00077">
    <property type="entry name" value="COX1_CUB"/>
    <property type="match status" value="1"/>
</dbReference>
<comment type="cofactor">
    <cofactor evidence="21">
        <name>ferriheme a</name>
        <dbReference type="ChEBI" id="CHEBI:60532"/>
    </cofactor>
    <text evidence="21">Heme A3.</text>
</comment>
<evidence type="ECO:0000256" key="13">
    <source>
        <dbReference type="ARBA" id="ARBA00022982"/>
    </source>
</evidence>
<dbReference type="FunFam" id="1.20.210.10:FF:000002">
    <property type="entry name" value="Cytochrome o ubiquinol oxidase, subunit I"/>
    <property type="match status" value="1"/>
</dbReference>
<name>K9B1X5_9STAP</name>
<feature type="transmembrane region" description="Helical" evidence="21">
    <location>
        <begin position="340"/>
        <end position="359"/>
    </location>
</feature>
<comment type="subcellular location">
    <subcellularLocation>
        <location evidence="3 21">Cell membrane</location>
        <topology evidence="3 21">Multi-pass membrane protein</topology>
    </subcellularLocation>
</comment>
<keyword evidence="11 21" id="KW-0479">Metal-binding</keyword>